<comment type="caution">
    <text evidence="1">The sequence shown here is derived from an EMBL/GenBank/DDBJ whole genome shotgun (WGS) entry which is preliminary data.</text>
</comment>
<evidence type="ECO:0000313" key="2">
    <source>
        <dbReference type="Proteomes" id="UP000824540"/>
    </source>
</evidence>
<sequence>MRRWGAVDAEYLPSVFLILCSSFSPPLLLLPSNPCPLSPFPFIAICIPYLPLCLTPRFCHSFPLNSLLPPTRPWSLPLATALSLEQLSYLSLCLISLRITQSIPTVTWTVMCIS</sequence>
<accession>A0A8T2NN69</accession>
<proteinExistence type="predicted"/>
<evidence type="ECO:0000313" key="1">
    <source>
        <dbReference type="EMBL" id="KAG9341699.1"/>
    </source>
</evidence>
<protein>
    <submittedName>
        <fullName evidence="1">Uncharacterized protein</fullName>
    </submittedName>
</protein>
<name>A0A8T2NN69_9TELE</name>
<organism evidence="1 2">
    <name type="scientific">Albula glossodonta</name>
    <name type="common">roundjaw bonefish</name>
    <dbReference type="NCBI Taxonomy" id="121402"/>
    <lineage>
        <taxon>Eukaryota</taxon>
        <taxon>Metazoa</taxon>
        <taxon>Chordata</taxon>
        <taxon>Craniata</taxon>
        <taxon>Vertebrata</taxon>
        <taxon>Euteleostomi</taxon>
        <taxon>Actinopterygii</taxon>
        <taxon>Neopterygii</taxon>
        <taxon>Teleostei</taxon>
        <taxon>Albuliformes</taxon>
        <taxon>Albulidae</taxon>
        <taxon>Albula</taxon>
    </lineage>
</organism>
<dbReference type="AlphaFoldDB" id="A0A8T2NN69"/>
<keyword evidence="2" id="KW-1185">Reference proteome</keyword>
<dbReference type="EMBL" id="JAFBMS010000033">
    <property type="protein sequence ID" value="KAG9341699.1"/>
    <property type="molecule type" value="Genomic_DNA"/>
</dbReference>
<dbReference type="Proteomes" id="UP000824540">
    <property type="component" value="Unassembled WGS sequence"/>
</dbReference>
<gene>
    <name evidence="1" type="ORF">JZ751_018763</name>
</gene>
<reference evidence="1" key="1">
    <citation type="thesis" date="2021" institute="BYU ScholarsArchive" country="Provo, UT, USA">
        <title>Applications of and Algorithms for Genome Assembly and Genomic Analyses with an Emphasis on Marine Teleosts.</title>
        <authorList>
            <person name="Pickett B.D."/>
        </authorList>
    </citation>
    <scope>NUCLEOTIDE SEQUENCE</scope>
    <source>
        <strain evidence="1">HI-2016</strain>
    </source>
</reference>